<dbReference type="GeneTree" id="ENSGT00980000199842"/>
<keyword evidence="3" id="KW-1185">Reference proteome</keyword>
<dbReference type="Bgee" id="ENSCJAG00000066859">
    <property type="expression patterns" value="Expressed in kidney and 1 other cell type or tissue"/>
</dbReference>
<organism evidence="2 3">
    <name type="scientific">Callithrix jacchus</name>
    <name type="common">White-tufted-ear marmoset</name>
    <name type="synonym">Simia Jacchus</name>
    <dbReference type="NCBI Taxonomy" id="9483"/>
    <lineage>
        <taxon>Eukaryota</taxon>
        <taxon>Metazoa</taxon>
        <taxon>Chordata</taxon>
        <taxon>Craniata</taxon>
        <taxon>Vertebrata</taxon>
        <taxon>Euteleostomi</taxon>
        <taxon>Mammalia</taxon>
        <taxon>Eutheria</taxon>
        <taxon>Euarchontoglires</taxon>
        <taxon>Primates</taxon>
        <taxon>Haplorrhini</taxon>
        <taxon>Platyrrhini</taxon>
        <taxon>Cebidae</taxon>
        <taxon>Callitrichinae</taxon>
        <taxon>Callithrix</taxon>
        <taxon>Callithrix</taxon>
    </lineage>
</organism>
<reference evidence="2" key="1">
    <citation type="submission" date="2009-03" db="EMBL/GenBank/DDBJ databases">
        <authorList>
            <person name="Warren W."/>
            <person name="Ye L."/>
            <person name="Minx P."/>
            <person name="Worley K."/>
            <person name="Gibbs R."/>
            <person name="Wilson R.K."/>
        </authorList>
    </citation>
    <scope>NUCLEOTIDE SEQUENCE [LARGE SCALE GENOMIC DNA]</scope>
</reference>
<dbReference type="AlphaFoldDB" id="A0A5F4W9P4"/>
<feature type="region of interest" description="Disordered" evidence="1">
    <location>
        <begin position="19"/>
        <end position="75"/>
    </location>
</feature>
<evidence type="ECO:0000313" key="2">
    <source>
        <dbReference type="Ensembl" id="ENSCJAP00000074408.2"/>
    </source>
</evidence>
<evidence type="ECO:0000256" key="1">
    <source>
        <dbReference type="SAM" id="MobiDB-lite"/>
    </source>
</evidence>
<protein>
    <submittedName>
        <fullName evidence="2">Uncharacterized protein</fullName>
    </submittedName>
</protein>
<dbReference type="PANTHER" id="PTHR46254">
    <property type="entry name" value="PROTEIN GVQW1-RELATED"/>
    <property type="match status" value="1"/>
</dbReference>
<dbReference type="Ensembl" id="ENSCJAT00000114877.2">
    <property type="protein sequence ID" value="ENSCJAP00000074408.2"/>
    <property type="gene ID" value="ENSCJAG00000066859.2"/>
</dbReference>
<dbReference type="Proteomes" id="UP000008225">
    <property type="component" value="Chromosome 4"/>
</dbReference>
<feature type="compositionally biased region" description="Low complexity" evidence="1">
    <location>
        <begin position="44"/>
        <end position="69"/>
    </location>
</feature>
<reference evidence="2" key="2">
    <citation type="submission" date="2025-08" db="UniProtKB">
        <authorList>
            <consortium name="Ensembl"/>
        </authorList>
    </citation>
    <scope>IDENTIFICATION</scope>
</reference>
<feature type="compositionally biased region" description="Low complexity" evidence="1">
    <location>
        <begin position="19"/>
        <end position="30"/>
    </location>
</feature>
<dbReference type="InParanoid" id="A0A5F4W9P4"/>
<accession>A0A5F4W9P4</accession>
<evidence type="ECO:0000313" key="3">
    <source>
        <dbReference type="Proteomes" id="UP000008225"/>
    </source>
</evidence>
<dbReference type="PANTHER" id="PTHR46254:SF6">
    <property type="entry name" value="HIGH MOBILITY GROUP AT-HOOK 2"/>
    <property type="match status" value="1"/>
</dbReference>
<reference evidence="2" key="3">
    <citation type="submission" date="2025-09" db="UniProtKB">
        <authorList>
            <consortium name="Ensembl"/>
        </authorList>
    </citation>
    <scope>IDENTIFICATION</scope>
</reference>
<name>A0A5F4W9P4_CALJA</name>
<proteinExistence type="predicted"/>
<sequence length="257" mass="27453">MAAARALGGSLGAPAPHCLSAASGGQAPSRGGAGGPGTRRHARLNPPIRLLLLPTGGSGSGPEPTGEPTAAAGPGCPLTSTFLHRTSAFTRPLVVPGVDGGGLLPWPPRARNACLGHLPAEREEGSRQFWELSTSMDVMSRRCHCQRTQHVQTHVQFLTRQDLLEISQDLPFLSLTLLPGWNSVAQSLLSATSPPKFKRFSCLRLPSNWDFRHAPPHPANFCTFSRDSISPCWTGWSLSLDLVVHPPRPPKVLVLQA</sequence>